<evidence type="ECO:0000256" key="1">
    <source>
        <dbReference type="SAM" id="MobiDB-lite"/>
    </source>
</evidence>
<dbReference type="EMBL" id="JAIQCV010000009">
    <property type="protein sequence ID" value="KAH1064290.1"/>
    <property type="molecule type" value="Genomic_DNA"/>
</dbReference>
<feature type="region of interest" description="Disordered" evidence="1">
    <location>
        <begin position="44"/>
        <end position="78"/>
    </location>
</feature>
<reference evidence="2 3" key="1">
    <citation type="journal article" date="2021" name="Plant Biotechnol. J.">
        <title>Multi-omics assisted identification of the key and species-specific regulatory components of drought-tolerant mechanisms in Gossypium stocksii.</title>
        <authorList>
            <person name="Yu D."/>
            <person name="Ke L."/>
            <person name="Zhang D."/>
            <person name="Wu Y."/>
            <person name="Sun Y."/>
            <person name="Mei J."/>
            <person name="Sun J."/>
            <person name="Sun Y."/>
        </authorList>
    </citation>
    <scope>NUCLEOTIDE SEQUENCE [LARGE SCALE GENOMIC DNA]</scope>
    <source>
        <strain evidence="3">cv. E1</strain>
        <tissue evidence="2">Leaf</tissue>
    </source>
</reference>
<comment type="caution">
    <text evidence="2">The sequence shown here is derived from an EMBL/GenBank/DDBJ whole genome shotgun (WGS) entry which is preliminary data.</text>
</comment>
<organism evidence="2 3">
    <name type="scientific">Gossypium stocksii</name>
    <dbReference type="NCBI Taxonomy" id="47602"/>
    <lineage>
        <taxon>Eukaryota</taxon>
        <taxon>Viridiplantae</taxon>
        <taxon>Streptophyta</taxon>
        <taxon>Embryophyta</taxon>
        <taxon>Tracheophyta</taxon>
        <taxon>Spermatophyta</taxon>
        <taxon>Magnoliopsida</taxon>
        <taxon>eudicotyledons</taxon>
        <taxon>Gunneridae</taxon>
        <taxon>Pentapetalae</taxon>
        <taxon>rosids</taxon>
        <taxon>malvids</taxon>
        <taxon>Malvales</taxon>
        <taxon>Malvaceae</taxon>
        <taxon>Malvoideae</taxon>
        <taxon>Gossypium</taxon>
    </lineage>
</organism>
<protein>
    <submittedName>
        <fullName evidence="2">Uncharacterized protein</fullName>
    </submittedName>
</protein>
<name>A0A9D3UXG9_9ROSI</name>
<proteinExistence type="predicted"/>
<gene>
    <name evidence="2" type="ORF">J1N35_029277</name>
</gene>
<dbReference type="Proteomes" id="UP000828251">
    <property type="component" value="Unassembled WGS sequence"/>
</dbReference>
<accession>A0A9D3UXG9</accession>
<dbReference type="AlphaFoldDB" id="A0A9D3UXG9"/>
<keyword evidence="3" id="KW-1185">Reference proteome</keyword>
<evidence type="ECO:0000313" key="3">
    <source>
        <dbReference type="Proteomes" id="UP000828251"/>
    </source>
</evidence>
<evidence type="ECO:0000313" key="2">
    <source>
        <dbReference type="EMBL" id="KAH1064290.1"/>
    </source>
</evidence>
<sequence length="142" mass="15599">MIVSWVSSHIDDAESSLSTHTTPDQALDMDITTLLGEAHAKERATTAAPLMKSVTKKNQKNPKVEESTQEIEESEHLQLKRGRIRKGLPTLETPTYPIPTLPVVLVESVHSTDSSICHIDPPLVEVPTKSLCVNNPKQSTPK</sequence>